<evidence type="ECO:0000256" key="1">
    <source>
        <dbReference type="SAM" id="MobiDB-lite"/>
    </source>
</evidence>
<dbReference type="EMBL" id="JBGBPQ010000001">
    <property type="protein sequence ID" value="KAL1530670.1"/>
    <property type="molecule type" value="Genomic_DNA"/>
</dbReference>
<protein>
    <recommendedName>
        <fullName evidence="4">Ubiquitinyl hydrolase 1</fullName>
    </recommendedName>
</protein>
<evidence type="ECO:0000313" key="2">
    <source>
        <dbReference type="EMBL" id="KAL1530670.1"/>
    </source>
</evidence>
<sequence>MADLSPWGQAVLAATSGDAETLSALLEQDASLRLQRVSAADSRFFATHFSMSIPPARLLLELALERDHEEVVLLLLEEPADPHEPRLPLVRQRTTSFDTRHEPLLRRAISELSPALIAESLRDHIAEHVRVVGSPPGLPMLSLPRGERQTFFLPRELGAMEPEARRQALGLLLEAADVAPQIERAVGWWNALLREARVELGLLPIYTSADGNCLLHACLLAALGVRDRRVARPGEDCGASAPEDASPRRLLRAAVHASLHWEPLAELLRSHGADLGALRERSARHGLSLDAAHILALAHVFGRPVVCLARGELEFRDASMPPTAAAAAGGPAAHGVPLADTCGTSFWISHDICTYPTPLPTSAATPHHRCTPSPPLQLPHTSAAPPPHLGNIPTPLLHQLSAPQRQFLSAARHLRAAPSMPL</sequence>
<feature type="region of interest" description="Disordered" evidence="1">
    <location>
        <begin position="363"/>
        <end position="395"/>
    </location>
</feature>
<evidence type="ECO:0000313" key="3">
    <source>
        <dbReference type="Proteomes" id="UP001515480"/>
    </source>
</evidence>
<dbReference type="Proteomes" id="UP001515480">
    <property type="component" value="Unassembled WGS sequence"/>
</dbReference>
<comment type="caution">
    <text evidence="2">The sequence shown here is derived from an EMBL/GenBank/DDBJ whole genome shotgun (WGS) entry which is preliminary data.</text>
</comment>
<organism evidence="2 3">
    <name type="scientific">Prymnesium parvum</name>
    <name type="common">Toxic golden alga</name>
    <dbReference type="NCBI Taxonomy" id="97485"/>
    <lineage>
        <taxon>Eukaryota</taxon>
        <taxon>Haptista</taxon>
        <taxon>Haptophyta</taxon>
        <taxon>Prymnesiophyceae</taxon>
        <taxon>Prymnesiales</taxon>
        <taxon>Prymnesiaceae</taxon>
        <taxon>Prymnesium</taxon>
    </lineage>
</organism>
<reference evidence="2 3" key="1">
    <citation type="journal article" date="2024" name="Science">
        <title>Giant polyketide synthase enzymes in the biosynthesis of giant marine polyether toxins.</title>
        <authorList>
            <person name="Fallon T.R."/>
            <person name="Shende V.V."/>
            <person name="Wierzbicki I.H."/>
            <person name="Pendleton A.L."/>
            <person name="Watervoot N.F."/>
            <person name="Auber R.P."/>
            <person name="Gonzalez D.J."/>
            <person name="Wisecaver J.H."/>
            <person name="Moore B.S."/>
        </authorList>
    </citation>
    <scope>NUCLEOTIDE SEQUENCE [LARGE SCALE GENOMIC DNA]</scope>
    <source>
        <strain evidence="2 3">12B1</strain>
    </source>
</reference>
<keyword evidence="3" id="KW-1185">Reference proteome</keyword>
<accession>A0AB34K8J9</accession>
<name>A0AB34K8J9_PRYPA</name>
<dbReference type="AlphaFoldDB" id="A0AB34K8J9"/>
<gene>
    <name evidence="2" type="ORF">AB1Y20_001570</name>
</gene>
<proteinExistence type="predicted"/>
<evidence type="ECO:0008006" key="4">
    <source>
        <dbReference type="Google" id="ProtNLM"/>
    </source>
</evidence>